<organism evidence="3 4">
    <name type="scientific">Leptomonas seymouri</name>
    <dbReference type="NCBI Taxonomy" id="5684"/>
    <lineage>
        <taxon>Eukaryota</taxon>
        <taxon>Discoba</taxon>
        <taxon>Euglenozoa</taxon>
        <taxon>Kinetoplastea</taxon>
        <taxon>Metakinetoplastina</taxon>
        <taxon>Trypanosomatida</taxon>
        <taxon>Trypanosomatidae</taxon>
        <taxon>Leishmaniinae</taxon>
        <taxon>Leptomonas</taxon>
    </lineage>
</organism>
<dbReference type="OMA" id="EKMVWRA"/>
<dbReference type="AlphaFoldDB" id="A0A0N1IHJ5"/>
<feature type="coiled-coil region" evidence="1">
    <location>
        <begin position="6"/>
        <end position="33"/>
    </location>
</feature>
<evidence type="ECO:0000313" key="3">
    <source>
        <dbReference type="EMBL" id="KPI83113.1"/>
    </source>
</evidence>
<protein>
    <submittedName>
        <fullName evidence="3">Uncharacterized protein</fullName>
    </submittedName>
</protein>
<gene>
    <name evidence="3" type="ORF">ABL78_7862</name>
</gene>
<keyword evidence="4" id="KW-1185">Reference proteome</keyword>
<feature type="region of interest" description="Disordered" evidence="2">
    <location>
        <begin position="408"/>
        <end position="428"/>
    </location>
</feature>
<proteinExistence type="predicted"/>
<dbReference type="VEuPathDB" id="TriTrypDB:Lsey_0436_0020"/>
<sequence>MPSTSIFQLSKQLVELDGQAKALRSEVEHLRATKRSLDVSSATHAKMSEMRESMGSTEPSKSRRSRMSTLRGVPSASSALPQDFIDGLAHKCGDVEAAIRKHRELVVEKATLNDALANADASVKVAEQEFASIAELAGADADCNSRSAVGSRKKNAYSATLKEAVALYQQRENVRMQLDGQSRELLRLASILQETTDAVSQRTEAMDALAERKAKLAELRKEREQLERTIARTDKIAERSQKGLTMEDYIRHSDFDRRVALLELSKEDSLTKANDVAICHRAMQIAKLQTRLELIGRAVAGEDANEGEDERVEVEILDELAREIEELYDSHLVANLRMENIDCEIEKMEWRVGALQHAKDSTQVEMQRVDREHRRYLLELQQTLEKERIANGQTVTRLQDDIDAIHRKAAHRSHPRGKSPKTVSVHDE</sequence>
<dbReference type="Proteomes" id="UP000038009">
    <property type="component" value="Unassembled WGS sequence"/>
</dbReference>
<accession>A0A0N1IHJ5</accession>
<feature type="region of interest" description="Disordered" evidence="2">
    <location>
        <begin position="34"/>
        <end position="75"/>
    </location>
</feature>
<evidence type="ECO:0000256" key="1">
    <source>
        <dbReference type="SAM" id="Coils"/>
    </source>
</evidence>
<dbReference type="EMBL" id="LJSK01000436">
    <property type="protein sequence ID" value="KPI83113.1"/>
    <property type="molecule type" value="Genomic_DNA"/>
</dbReference>
<name>A0A0N1IHJ5_LEPSE</name>
<comment type="caution">
    <text evidence="3">The sequence shown here is derived from an EMBL/GenBank/DDBJ whole genome shotgun (WGS) entry which is preliminary data.</text>
</comment>
<feature type="coiled-coil region" evidence="1">
    <location>
        <begin position="202"/>
        <end position="236"/>
    </location>
</feature>
<evidence type="ECO:0000313" key="4">
    <source>
        <dbReference type="Proteomes" id="UP000038009"/>
    </source>
</evidence>
<feature type="compositionally biased region" description="Basic residues" evidence="2">
    <location>
        <begin position="408"/>
        <end position="419"/>
    </location>
</feature>
<keyword evidence="1" id="KW-0175">Coiled coil</keyword>
<dbReference type="OrthoDB" id="271694at2759"/>
<reference evidence="3 4" key="1">
    <citation type="journal article" date="2015" name="PLoS Pathog.">
        <title>Leptomonas seymouri: Adaptations to the Dixenous Life Cycle Analyzed by Genome Sequencing, Transcriptome Profiling and Co-infection with Leishmania donovani.</title>
        <authorList>
            <person name="Kraeva N."/>
            <person name="Butenko A."/>
            <person name="Hlavacova J."/>
            <person name="Kostygov A."/>
            <person name="Myskova J."/>
            <person name="Grybchuk D."/>
            <person name="Lestinova T."/>
            <person name="Votypka J."/>
            <person name="Volf P."/>
            <person name="Opperdoes F."/>
            <person name="Flegontov P."/>
            <person name="Lukes J."/>
            <person name="Yurchenko V."/>
        </authorList>
    </citation>
    <scope>NUCLEOTIDE SEQUENCE [LARGE SCALE GENOMIC DNA]</scope>
    <source>
        <strain evidence="3 4">ATCC 30220</strain>
    </source>
</reference>
<evidence type="ECO:0000256" key="2">
    <source>
        <dbReference type="SAM" id="MobiDB-lite"/>
    </source>
</evidence>